<evidence type="ECO:0000256" key="1">
    <source>
        <dbReference type="SAM" id="MobiDB-lite"/>
    </source>
</evidence>
<sequence>MTSDGVVGGGSMAGSGQNGKKMINYGNQRKTRNFQISGVILKHNMEANVSHKPNKGGPEVLKSLFGQDKAQVANPKGKAHLEENKFSYPSGLGKSLHSDQSMSGLSESSRLLVVAAASVVSVAPMGVKLPILSTNPLPGQVTELLASISVVSHPDREVERHFGDDSRITMEPQQPGLLEVVGLGSNSVMSTLEVMPLTSSYQQSLHRSQWEASNIPCLTWIRRWILGPRKRRRRKYLRGPIPRVSNQTGLTPVLLLVGRSNVVLWTVYRCLGGILGQSRISFCKMVGFPIVRHEAQCVALFRLLEQECLEVVNDGCIRRPIKSSQKGLRELRGLVFTVNYDRSSRNRGNVSQRMLPHVISDHCPLLVEAAEVRRGRCAFKFENMWLKVEGFVEKVQQWWNGYCFMGSPSFVLAQKLMALKEDLKKWNKEEFGDLAFRKKRLLTELLGLDAKEELLGLSNQEQSGGTQLKEGDNNTHFFHSLANSHGRVNHIRSIERPTVDGLDFACIGENERLSLEREFSKEEVTQVLTEMEGDNAPGPDGFTMAFFHKCWKVVEVDVMAVFKYFHGEQLLSIRLDLSCFQAFTRLKVNVGKSEIVPVGEVGNIGVLANILHCRVGSLPMKYLGMPLGTPYKIASIWNPILEKMEKKLSAANGRTLTLDNLMFWSLSLVNQCCIHDPMGHARFYGEFGVLLELLAGEIYFGHMEYGSWLFDVGCLDEKKSMLF</sequence>
<reference evidence="2" key="2">
    <citation type="submission" date="2021-01" db="UniProtKB">
        <authorList>
            <consortium name="EnsemblPlants"/>
        </authorList>
    </citation>
    <scope>IDENTIFICATION</scope>
</reference>
<dbReference type="AlphaFoldDB" id="A0A7N2KWQ9"/>
<dbReference type="InParanoid" id="A0A7N2KWQ9"/>
<dbReference type="Gramene" id="QL02p047771:mrna">
    <property type="protein sequence ID" value="QL02p047771:mrna"/>
    <property type="gene ID" value="QL02p047771"/>
</dbReference>
<dbReference type="Proteomes" id="UP000594261">
    <property type="component" value="Chromosome 2"/>
</dbReference>
<proteinExistence type="predicted"/>
<dbReference type="PANTHER" id="PTHR33116">
    <property type="entry name" value="REVERSE TRANSCRIPTASE ZINC-BINDING DOMAIN-CONTAINING PROTEIN-RELATED-RELATED"/>
    <property type="match status" value="1"/>
</dbReference>
<evidence type="ECO:0000313" key="3">
    <source>
        <dbReference type="Proteomes" id="UP000594261"/>
    </source>
</evidence>
<name>A0A7N2KWQ9_QUELO</name>
<evidence type="ECO:0000313" key="2">
    <source>
        <dbReference type="EnsemblPlants" id="QL02p047771:mrna"/>
    </source>
</evidence>
<reference evidence="3" key="1">
    <citation type="journal article" date="2016" name="G3 (Bethesda)">
        <title>First Draft Assembly and Annotation of the Genome of a California Endemic Oak Quercus lobata Nee (Fagaceae).</title>
        <authorList>
            <person name="Sork V.L."/>
            <person name="Fitz-Gibbon S.T."/>
            <person name="Puiu D."/>
            <person name="Crepeau M."/>
            <person name="Gugger P.F."/>
            <person name="Sherman R."/>
            <person name="Stevens K."/>
            <person name="Langley C.H."/>
            <person name="Pellegrini M."/>
            <person name="Salzberg S.L."/>
        </authorList>
    </citation>
    <scope>NUCLEOTIDE SEQUENCE [LARGE SCALE GENOMIC DNA]</scope>
    <source>
        <strain evidence="3">cv. SW786</strain>
    </source>
</reference>
<feature type="region of interest" description="Disordered" evidence="1">
    <location>
        <begin position="1"/>
        <end position="23"/>
    </location>
</feature>
<protein>
    <recommendedName>
        <fullName evidence="4">Reverse transcriptase</fullName>
    </recommendedName>
</protein>
<organism evidence="2 3">
    <name type="scientific">Quercus lobata</name>
    <name type="common">Valley oak</name>
    <dbReference type="NCBI Taxonomy" id="97700"/>
    <lineage>
        <taxon>Eukaryota</taxon>
        <taxon>Viridiplantae</taxon>
        <taxon>Streptophyta</taxon>
        <taxon>Embryophyta</taxon>
        <taxon>Tracheophyta</taxon>
        <taxon>Spermatophyta</taxon>
        <taxon>Magnoliopsida</taxon>
        <taxon>eudicotyledons</taxon>
        <taxon>Gunneridae</taxon>
        <taxon>Pentapetalae</taxon>
        <taxon>rosids</taxon>
        <taxon>fabids</taxon>
        <taxon>Fagales</taxon>
        <taxon>Fagaceae</taxon>
        <taxon>Quercus</taxon>
    </lineage>
</organism>
<accession>A0A7N2KWQ9</accession>
<dbReference type="EnsemblPlants" id="QL02p047771:mrna">
    <property type="protein sequence ID" value="QL02p047771:mrna"/>
    <property type="gene ID" value="QL02p047771"/>
</dbReference>
<evidence type="ECO:0008006" key="4">
    <source>
        <dbReference type="Google" id="ProtNLM"/>
    </source>
</evidence>
<keyword evidence="3" id="KW-1185">Reference proteome</keyword>
<dbReference type="PANTHER" id="PTHR33116:SF78">
    <property type="entry name" value="OS12G0587133 PROTEIN"/>
    <property type="match status" value="1"/>
</dbReference>
<feature type="compositionally biased region" description="Gly residues" evidence="1">
    <location>
        <begin position="1"/>
        <end position="17"/>
    </location>
</feature>